<dbReference type="Proteomes" id="UP001147700">
    <property type="component" value="Unassembled WGS sequence"/>
</dbReference>
<protein>
    <recommendedName>
        <fullName evidence="3">DUF222 domain-containing protein</fullName>
    </recommendedName>
</protein>
<proteinExistence type="predicted"/>
<keyword evidence="2" id="KW-1185">Reference proteome</keyword>
<sequence length="129" mass="13389">MTHQAQVQAILAGARAERTALLEQLSPALRASLPVDATGITQALDHLGEAAGIDTHAEQVSAHRTNAAVLHGRVFGRAPLSADTINAAFVDGAHVRAGTLNHLADAVGGEALVIDVGRMLERPIRPTPT</sequence>
<comment type="caution">
    <text evidence="1">The sequence shown here is derived from an EMBL/GenBank/DDBJ whole genome shotgun (WGS) entry which is preliminary data.</text>
</comment>
<evidence type="ECO:0000313" key="1">
    <source>
        <dbReference type="EMBL" id="MDA0138494.1"/>
    </source>
</evidence>
<dbReference type="RefSeq" id="WP_202958502.1">
    <property type="nucleotide sequence ID" value="NZ_JAPCID010000016.1"/>
</dbReference>
<dbReference type="EMBL" id="JAPCID010000016">
    <property type="protein sequence ID" value="MDA0138494.1"/>
    <property type="molecule type" value="Genomic_DNA"/>
</dbReference>
<reference evidence="1" key="1">
    <citation type="submission" date="2022-10" db="EMBL/GenBank/DDBJ databases">
        <title>The WGS of Solirubrobacter sp. CPCC 204708.</title>
        <authorList>
            <person name="Jiang Z."/>
        </authorList>
    </citation>
    <scope>NUCLEOTIDE SEQUENCE</scope>
    <source>
        <strain evidence="1">CPCC 204708</strain>
    </source>
</reference>
<accession>A0ABT4RIV2</accession>
<evidence type="ECO:0008006" key="3">
    <source>
        <dbReference type="Google" id="ProtNLM"/>
    </source>
</evidence>
<organism evidence="1 2">
    <name type="scientific">Solirubrobacter deserti</name>
    <dbReference type="NCBI Taxonomy" id="2282478"/>
    <lineage>
        <taxon>Bacteria</taxon>
        <taxon>Bacillati</taxon>
        <taxon>Actinomycetota</taxon>
        <taxon>Thermoleophilia</taxon>
        <taxon>Solirubrobacterales</taxon>
        <taxon>Solirubrobacteraceae</taxon>
        <taxon>Solirubrobacter</taxon>
    </lineage>
</organism>
<gene>
    <name evidence="1" type="ORF">OJ962_13405</name>
</gene>
<name>A0ABT4RIV2_9ACTN</name>
<evidence type="ECO:0000313" key="2">
    <source>
        <dbReference type="Proteomes" id="UP001147700"/>
    </source>
</evidence>